<gene>
    <name evidence="3" type="ORF">XM47_16425</name>
</gene>
<dbReference type="InterPro" id="IPR052549">
    <property type="entry name" value="SpmB"/>
</dbReference>
<dbReference type="Proteomes" id="UP000037600">
    <property type="component" value="Unassembled WGS sequence"/>
</dbReference>
<evidence type="ECO:0000313" key="3">
    <source>
        <dbReference type="EMBL" id="KMT64047.1"/>
    </source>
</evidence>
<dbReference type="RefSeq" id="WP_048694962.1">
    <property type="nucleotide sequence ID" value="NZ_KQ130504.1"/>
</dbReference>
<feature type="transmembrane region" description="Helical" evidence="1">
    <location>
        <begin position="140"/>
        <end position="160"/>
    </location>
</feature>
<dbReference type="InterPro" id="IPR011642">
    <property type="entry name" value="Gate_dom"/>
</dbReference>
<feature type="transmembrane region" description="Helical" evidence="1">
    <location>
        <begin position="205"/>
        <end position="223"/>
    </location>
</feature>
<feature type="transmembrane region" description="Helical" evidence="1">
    <location>
        <begin position="5"/>
        <end position="23"/>
    </location>
</feature>
<feature type="transmembrane region" description="Helical" evidence="1">
    <location>
        <begin position="43"/>
        <end position="61"/>
    </location>
</feature>
<keyword evidence="1" id="KW-1133">Transmembrane helix</keyword>
<dbReference type="Pfam" id="PF07670">
    <property type="entry name" value="Gate"/>
    <property type="match status" value="2"/>
</dbReference>
<dbReference type="AlphaFoldDB" id="A0A0J8GMP3"/>
<dbReference type="STRING" id="1513271.XM47_16425"/>
<feature type="transmembrane region" description="Helical" evidence="1">
    <location>
        <begin position="275"/>
        <end position="292"/>
    </location>
</feature>
<keyword evidence="1" id="KW-0812">Transmembrane</keyword>
<feature type="domain" description="Nucleoside transporter/FeoB GTPase Gate" evidence="2">
    <location>
        <begin position="49"/>
        <end position="159"/>
    </location>
</feature>
<protein>
    <submittedName>
        <fullName evidence="3">Membrane protein</fullName>
    </submittedName>
</protein>
<dbReference type="PIRSF" id="PIRSF036542">
    <property type="entry name" value="SpmA_SpmB"/>
    <property type="match status" value="1"/>
</dbReference>
<proteinExistence type="predicted"/>
<evidence type="ECO:0000259" key="2">
    <source>
        <dbReference type="Pfam" id="PF07670"/>
    </source>
</evidence>
<accession>A0A0J8GMP3</accession>
<comment type="caution">
    <text evidence="3">The sequence shown here is derived from an EMBL/GenBank/DDBJ whole genome shotgun (WGS) entry which is preliminary data.</text>
</comment>
<organism evidence="3 4">
    <name type="scientific">Catenovulum maritimum</name>
    <dbReference type="NCBI Taxonomy" id="1513271"/>
    <lineage>
        <taxon>Bacteria</taxon>
        <taxon>Pseudomonadati</taxon>
        <taxon>Pseudomonadota</taxon>
        <taxon>Gammaproteobacteria</taxon>
        <taxon>Alteromonadales</taxon>
        <taxon>Alteromonadaceae</taxon>
        <taxon>Catenovulum</taxon>
    </lineage>
</organism>
<sequence>MLNKIWIAAILTAFLYALFGYFFQNQLGVFDDMMNAIFNMSKLTVEISIGLIGILAFWLGISKIAEQSGIIHKFAILLAPVFKRLMPEVPKGHESLGHVSMNLAANVMGLDNAATPLGLKAMKSLQTLNPVPDRATNAQILFLVLNTSSVTLFPVTVFMYRAQSGAASPTDVFLPILFATFASTLVGLLCVAWRQKLNLFDVKSIGCFAALFVLIAVFVHYLLSLSIDALAQFSAFWANISILFFICLAVTWAYLKKVDVYQSFVDGAKEGFGTAVNIIPYLLAMLIAIGLIRSCGLLDGILNGLKFVLTLFSMDIKFVDALPTGLLKPLSGSGARAMMIETMQTHGADSFAGRLSSIMQGSTETTFYVLAVYFGAVGIKYTRHAVSCGLIADAAGLTAAIVVCYLFFG</sequence>
<dbReference type="PANTHER" id="PTHR35793:SF2">
    <property type="entry name" value="INNER MEMBRANE PROTEIN YJIG"/>
    <property type="match status" value="1"/>
</dbReference>
<feature type="transmembrane region" description="Helical" evidence="1">
    <location>
        <begin position="172"/>
        <end position="193"/>
    </location>
</feature>
<dbReference type="InterPro" id="IPR011415">
    <property type="entry name" value="SpmA_SpmB"/>
</dbReference>
<dbReference type="EMBL" id="LAZL01000033">
    <property type="protein sequence ID" value="KMT64047.1"/>
    <property type="molecule type" value="Genomic_DNA"/>
</dbReference>
<dbReference type="GO" id="GO:0005886">
    <property type="term" value="C:plasma membrane"/>
    <property type="evidence" value="ECO:0007669"/>
    <property type="project" value="TreeGrafter"/>
</dbReference>
<reference evidence="3 4" key="1">
    <citation type="submission" date="2015-04" db="EMBL/GenBank/DDBJ databases">
        <title>Draft Genome Sequence of the Novel Agar-Digesting Marine Bacterium Q1.</title>
        <authorList>
            <person name="Li Y."/>
            <person name="Li D."/>
            <person name="Chen G."/>
            <person name="Du Z."/>
        </authorList>
    </citation>
    <scope>NUCLEOTIDE SEQUENCE [LARGE SCALE GENOMIC DNA]</scope>
    <source>
        <strain evidence="3 4">Q1</strain>
    </source>
</reference>
<dbReference type="OrthoDB" id="9805623at2"/>
<keyword evidence="4" id="KW-1185">Reference proteome</keyword>
<dbReference type="PANTHER" id="PTHR35793">
    <property type="entry name" value="INNER MEMBRANE PROTEIN YJIG"/>
    <property type="match status" value="1"/>
</dbReference>
<evidence type="ECO:0000313" key="4">
    <source>
        <dbReference type="Proteomes" id="UP000037600"/>
    </source>
</evidence>
<dbReference type="PATRIC" id="fig|1513271.3.peg.3380"/>
<feature type="transmembrane region" description="Helical" evidence="1">
    <location>
        <begin position="389"/>
        <end position="408"/>
    </location>
</feature>
<feature type="transmembrane region" description="Helical" evidence="1">
    <location>
        <begin position="235"/>
        <end position="255"/>
    </location>
</feature>
<keyword evidence="1" id="KW-0472">Membrane</keyword>
<evidence type="ECO:0000256" key="1">
    <source>
        <dbReference type="SAM" id="Phobius"/>
    </source>
</evidence>
<feature type="transmembrane region" description="Helical" evidence="1">
    <location>
        <begin position="365"/>
        <end position="382"/>
    </location>
</feature>
<name>A0A0J8GMP3_9ALTE</name>
<feature type="domain" description="Nucleoside transporter/FeoB GTPase Gate" evidence="2">
    <location>
        <begin position="276"/>
        <end position="380"/>
    </location>
</feature>